<dbReference type="OrthoDB" id="2527272at2759"/>
<organism evidence="2">
    <name type="scientific">Laccaria bicolor (strain S238N-H82 / ATCC MYA-4686)</name>
    <name type="common">Bicoloured deceiver</name>
    <name type="synonym">Laccaria laccata var. bicolor</name>
    <dbReference type="NCBI Taxonomy" id="486041"/>
    <lineage>
        <taxon>Eukaryota</taxon>
        <taxon>Fungi</taxon>
        <taxon>Dikarya</taxon>
        <taxon>Basidiomycota</taxon>
        <taxon>Agaricomycotina</taxon>
        <taxon>Agaricomycetes</taxon>
        <taxon>Agaricomycetidae</taxon>
        <taxon>Agaricales</taxon>
        <taxon>Agaricineae</taxon>
        <taxon>Hydnangiaceae</taxon>
        <taxon>Laccaria</taxon>
    </lineage>
</organism>
<dbReference type="GeneID" id="6071815"/>
<dbReference type="Proteomes" id="UP000001194">
    <property type="component" value="Unassembled WGS sequence"/>
</dbReference>
<proteinExistence type="predicted"/>
<dbReference type="InParanoid" id="B0CWC6"/>
<dbReference type="EMBL" id="DS547093">
    <property type="protein sequence ID" value="EDR13485.1"/>
    <property type="molecule type" value="Genomic_DNA"/>
</dbReference>
<keyword evidence="2" id="KW-1185">Reference proteome</keyword>
<gene>
    <name evidence="1" type="ORF">LACBIDRAFT_308467</name>
</gene>
<dbReference type="RefSeq" id="XP_001875983.1">
    <property type="nucleotide sequence ID" value="XM_001875948.1"/>
</dbReference>
<name>B0CWC6_LACBS</name>
<dbReference type="AlphaFoldDB" id="B0CWC6"/>
<protein>
    <submittedName>
        <fullName evidence="1">Predicted protein</fullName>
    </submittedName>
</protein>
<sequence>MFETNDNPSIDDFTHDAFAILGEGGAMRLSDKHTCSECTQECKAVADFLPAPNDAAAVLGVEENQDGTRPDYICIDKACLVLRTSIQNGSWEEWCKTSRLIVDAYHYINHCTTDMICQKYCNPAPLDGSAPNLVVEAETKDGEKYLKRGFNTQACKQLSGWIGAFDSILKRMTVDNFNWFLHAMLFYHT</sequence>
<evidence type="ECO:0000313" key="2">
    <source>
        <dbReference type="Proteomes" id="UP000001194"/>
    </source>
</evidence>
<reference evidence="1 2" key="1">
    <citation type="journal article" date="2008" name="Nature">
        <title>The genome of Laccaria bicolor provides insights into mycorrhizal symbiosis.</title>
        <authorList>
            <person name="Martin F."/>
            <person name="Aerts A."/>
            <person name="Ahren D."/>
            <person name="Brun A."/>
            <person name="Danchin E.G.J."/>
            <person name="Duchaussoy F."/>
            <person name="Gibon J."/>
            <person name="Kohler A."/>
            <person name="Lindquist E."/>
            <person name="Pereda V."/>
            <person name="Salamov A."/>
            <person name="Shapiro H.J."/>
            <person name="Wuyts J."/>
            <person name="Blaudez D."/>
            <person name="Buee M."/>
            <person name="Brokstein P."/>
            <person name="Canbaeck B."/>
            <person name="Cohen D."/>
            <person name="Courty P.E."/>
            <person name="Coutinho P.M."/>
            <person name="Delaruelle C."/>
            <person name="Detter J.C."/>
            <person name="Deveau A."/>
            <person name="DiFazio S."/>
            <person name="Duplessis S."/>
            <person name="Fraissinet-Tachet L."/>
            <person name="Lucic E."/>
            <person name="Frey-Klett P."/>
            <person name="Fourrey C."/>
            <person name="Feussner I."/>
            <person name="Gay G."/>
            <person name="Grimwood J."/>
            <person name="Hoegger P.J."/>
            <person name="Jain P."/>
            <person name="Kilaru S."/>
            <person name="Labbe J."/>
            <person name="Lin Y.C."/>
            <person name="Legue V."/>
            <person name="Le Tacon F."/>
            <person name="Marmeisse R."/>
            <person name="Melayah D."/>
            <person name="Montanini B."/>
            <person name="Muratet M."/>
            <person name="Nehls U."/>
            <person name="Niculita-Hirzel H."/>
            <person name="Oudot-Le Secq M.P."/>
            <person name="Peter M."/>
            <person name="Quesneville H."/>
            <person name="Rajashekar B."/>
            <person name="Reich M."/>
            <person name="Rouhier N."/>
            <person name="Schmutz J."/>
            <person name="Yin T."/>
            <person name="Chalot M."/>
            <person name="Henrissat B."/>
            <person name="Kuees U."/>
            <person name="Lucas S."/>
            <person name="Van de Peer Y."/>
            <person name="Podila G.K."/>
            <person name="Polle A."/>
            <person name="Pukkila P.J."/>
            <person name="Richardson P.M."/>
            <person name="Rouze P."/>
            <person name="Sanders I.R."/>
            <person name="Stajich J.E."/>
            <person name="Tunlid A."/>
            <person name="Tuskan G."/>
            <person name="Grigoriev I.V."/>
        </authorList>
    </citation>
    <scope>NUCLEOTIDE SEQUENCE [LARGE SCALE GENOMIC DNA]</scope>
    <source>
        <strain evidence="2">S238N-H82 / ATCC MYA-4686</strain>
    </source>
</reference>
<dbReference type="HOGENOM" id="CLU_1434657_0_0_1"/>
<accession>B0CWC6</accession>
<dbReference type="KEGG" id="lbc:LACBIDRAFT_308467"/>
<evidence type="ECO:0000313" key="1">
    <source>
        <dbReference type="EMBL" id="EDR13485.1"/>
    </source>
</evidence>